<dbReference type="InterPro" id="IPR054480">
    <property type="entry name" value="AHAS_small-like_ACT"/>
</dbReference>
<dbReference type="InterPro" id="IPR004789">
    <property type="entry name" value="Acetalactate_synth_ssu"/>
</dbReference>
<dbReference type="GO" id="GO:1990610">
    <property type="term" value="F:acetolactate synthase regulator activity"/>
    <property type="evidence" value="ECO:0007669"/>
    <property type="project" value="InterPro"/>
</dbReference>
<evidence type="ECO:0000256" key="3">
    <source>
        <dbReference type="ARBA" id="ARBA00006341"/>
    </source>
</evidence>
<dbReference type="FunFam" id="3.30.70.260:FF:000001">
    <property type="entry name" value="Acetolactate synthase, small subunit"/>
    <property type="match status" value="1"/>
</dbReference>
<feature type="domain" description="ACT" evidence="6">
    <location>
        <begin position="18"/>
        <end position="92"/>
    </location>
</feature>
<dbReference type="NCBIfam" id="NF008864">
    <property type="entry name" value="PRK11895.1"/>
    <property type="match status" value="1"/>
</dbReference>
<evidence type="ECO:0000256" key="5">
    <source>
        <dbReference type="ARBA" id="ARBA00023304"/>
    </source>
</evidence>
<dbReference type="InterPro" id="IPR045865">
    <property type="entry name" value="ACT-like_dom_sf"/>
</dbReference>
<dbReference type="SUPFAM" id="SSF55021">
    <property type="entry name" value="ACT-like"/>
    <property type="match status" value="2"/>
</dbReference>
<comment type="pathway">
    <text evidence="1">Amino-acid biosynthesis; L-isoleucine biosynthesis; L-isoleucine from 2-oxobutanoate: step 1/4.</text>
</comment>
<dbReference type="EMBL" id="CAEZVQ010000053">
    <property type="protein sequence ID" value="CAB4634475.1"/>
    <property type="molecule type" value="Genomic_DNA"/>
</dbReference>
<evidence type="ECO:0000256" key="1">
    <source>
        <dbReference type="ARBA" id="ARBA00004974"/>
    </source>
</evidence>
<dbReference type="GO" id="GO:0005829">
    <property type="term" value="C:cytosol"/>
    <property type="evidence" value="ECO:0007669"/>
    <property type="project" value="TreeGrafter"/>
</dbReference>
<dbReference type="PANTHER" id="PTHR30239">
    <property type="entry name" value="ACETOLACTATE SYNTHASE SMALL SUBUNIT"/>
    <property type="match status" value="1"/>
</dbReference>
<dbReference type="Gene3D" id="3.30.70.260">
    <property type="match status" value="1"/>
</dbReference>
<dbReference type="EMBL" id="CAEZWV010000001">
    <property type="protein sequence ID" value="CAB4658695.1"/>
    <property type="molecule type" value="Genomic_DNA"/>
</dbReference>
<evidence type="ECO:0000259" key="6">
    <source>
        <dbReference type="PROSITE" id="PS51671"/>
    </source>
</evidence>
<keyword evidence="5" id="KW-0100">Branched-chain amino acid biosynthesis</keyword>
<dbReference type="InterPro" id="IPR027271">
    <property type="entry name" value="Acetolactate_synth/TF_NikR_C"/>
</dbReference>
<evidence type="ECO:0000313" key="9">
    <source>
        <dbReference type="EMBL" id="CAB4658695.1"/>
    </source>
</evidence>
<reference evidence="9" key="1">
    <citation type="submission" date="2020-05" db="EMBL/GenBank/DDBJ databases">
        <authorList>
            <person name="Chiriac C."/>
            <person name="Salcher M."/>
            <person name="Ghai R."/>
            <person name="Kavagutti S V."/>
        </authorList>
    </citation>
    <scope>NUCLEOTIDE SEQUENCE</scope>
</reference>
<evidence type="ECO:0000256" key="4">
    <source>
        <dbReference type="ARBA" id="ARBA00022605"/>
    </source>
</evidence>
<dbReference type="UniPathway" id="UPA00049">
    <property type="reaction ID" value="UER00059"/>
</dbReference>
<dbReference type="InterPro" id="IPR039557">
    <property type="entry name" value="AHAS_ACT"/>
</dbReference>
<name>A0A6J6LEI7_9ZZZZ</name>
<dbReference type="InterPro" id="IPR019455">
    <property type="entry name" value="Acetolactate_synth_ssu_C"/>
</dbReference>
<keyword evidence="4" id="KW-0028">Amino-acid biosynthesis</keyword>
<comment type="similarity">
    <text evidence="3">Belongs to the acetolactate synthase small subunit family.</text>
</comment>
<dbReference type="GO" id="GO:0009099">
    <property type="term" value="P:L-valine biosynthetic process"/>
    <property type="evidence" value="ECO:0007669"/>
    <property type="project" value="UniProtKB-UniPathway"/>
</dbReference>
<dbReference type="GO" id="GO:0009097">
    <property type="term" value="P:isoleucine biosynthetic process"/>
    <property type="evidence" value="ECO:0007669"/>
    <property type="project" value="UniProtKB-UniPathway"/>
</dbReference>
<dbReference type="PROSITE" id="PS51671">
    <property type="entry name" value="ACT"/>
    <property type="match status" value="1"/>
</dbReference>
<evidence type="ECO:0000313" key="7">
    <source>
        <dbReference type="EMBL" id="CAB4634475.1"/>
    </source>
</evidence>
<proteinExistence type="inferred from homology"/>
<dbReference type="PANTHER" id="PTHR30239:SF0">
    <property type="entry name" value="ACETOLACTATE SYNTHASE SMALL SUBUNIT 1, CHLOROPLASTIC"/>
    <property type="match status" value="1"/>
</dbReference>
<evidence type="ECO:0000313" key="8">
    <source>
        <dbReference type="EMBL" id="CAB4645291.1"/>
    </source>
</evidence>
<evidence type="ECO:0000256" key="2">
    <source>
        <dbReference type="ARBA" id="ARBA00005025"/>
    </source>
</evidence>
<sequence>MSTLNTNNPYGDSHKHHILSVIVQNRPGVLARVSGLFARRGYNIYSLAVAPSYDPDFSRITMVVDISATPLEQIVQQLFKLIDVVEITELDPRHSVEREMLMASIQVEGDRRAQVVDLAGIYEAKVLDVGSASLTISLDDTPEKLDDFEELLRGYGIVESQRTGRVALPKLEREAPKGVTKGKAS</sequence>
<accession>A0A6J6LEI7</accession>
<dbReference type="GO" id="GO:0003984">
    <property type="term" value="F:acetolactate synthase activity"/>
    <property type="evidence" value="ECO:0007669"/>
    <property type="project" value="TreeGrafter"/>
</dbReference>
<dbReference type="InterPro" id="IPR002912">
    <property type="entry name" value="ACT_dom"/>
</dbReference>
<dbReference type="CDD" id="cd04878">
    <property type="entry name" value="ACT_AHAS"/>
    <property type="match status" value="1"/>
</dbReference>
<dbReference type="UniPathway" id="UPA00047">
    <property type="reaction ID" value="UER00055"/>
</dbReference>
<dbReference type="Gene3D" id="3.30.70.1150">
    <property type="entry name" value="ACT-like. Chain A, domain 2"/>
    <property type="match status" value="1"/>
</dbReference>
<dbReference type="EMBL" id="CAEZWJ010000004">
    <property type="protein sequence ID" value="CAB4645291.1"/>
    <property type="molecule type" value="Genomic_DNA"/>
</dbReference>
<gene>
    <name evidence="7" type="ORF">UFOPK2086_00548</name>
    <name evidence="8" type="ORF">UFOPK2214_00200</name>
    <name evidence="9" type="ORF">UFOPK2295_00007</name>
</gene>
<dbReference type="AlphaFoldDB" id="A0A6J6LEI7"/>
<organism evidence="9">
    <name type="scientific">freshwater metagenome</name>
    <dbReference type="NCBI Taxonomy" id="449393"/>
    <lineage>
        <taxon>unclassified sequences</taxon>
        <taxon>metagenomes</taxon>
        <taxon>ecological metagenomes</taxon>
    </lineage>
</organism>
<dbReference type="Pfam" id="PF10369">
    <property type="entry name" value="ALS_ss_C"/>
    <property type="match status" value="1"/>
</dbReference>
<protein>
    <submittedName>
        <fullName evidence="9">Unannotated protein</fullName>
    </submittedName>
</protein>
<dbReference type="NCBIfam" id="TIGR00119">
    <property type="entry name" value="acolac_sm"/>
    <property type="match status" value="1"/>
</dbReference>
<comment type="pathway">
    <text evidence="2">Amino-acid biosynthesis; L-valine biosynthesis; L-valine from pyruvate: step 1/4.</text>
</comment>
<dbReference type="Pfam" id="PF22629">
    <property type="entry name" value="ACT_AHAS_ss"/>
    <property type="match status" value="1"/>
</dbReference>